<evidence type="ECO:0000313" key="3">
    <source>
        <dbReference type="EMBL" id="BDD88547.1"/>
    </source>
</evidence>
<sequence length="305" mass="33541">MEQRWLAVLDPPARLKPETDTTLAIIEAARPRGISVDTAQIEDLFVQQTVQVNAVGVSGERHPVPLDEYSLILMRKEPPYDLAFHYATQLLSLTSTPVVNSPSALRDFNEKLIALHFASVMPPTLVASDPVVLGDFVAQQGGRCVLKALDSFQGRSVALVEEARDPQLRQFTDNGRRPVMVQRFLDAVYDGDKRVLLLGDRVLGAVLRRPRQGFHANFAKSEALACSLTPAEQDIITRVGPWLVERGIHFTGVDFIGEHLTEINITCPTGVKQIGMLEDRDLAGDIVEYLIDLSCGGDRHGRAGA</sequence>
<name>A0ABN6MAQ7_9BACT</name>
<dbReference type="RefSeq" id="WP_284151897.1">
    <property type="nucleotide sequence ID" value="NZ_AP025516.1"/>
</dbReference>
<protein>
    <submittedName>
        <fullName evidence="3">Glutathione synthetase</fullName>
    </submittedName>
</protein>
<dbReference type="SUPFAM" id="SSF56059">
    <property type="entry name" value="Glutathione synthetase ATP-binding domain-like"/>
    <property type="match status" value="1"/>
</dbReference>
<organism evidence="3 4">
    <name type="scientific">Desulfofustis limnaeus</name>
    <dbReference type="NCBI Taxonomy" id="2740163"/>
    <lineage>
        <taxon>Bacteria</taxon>
        <taxon>Pseudomonadati</taxon>
        <taxon>Thermodesulfobacteriota</taxon>
        <taxon>Desulfobulbia</taxon>
        <taxon>Desulfobulbales</taxon>
        <taxon>Desulfocapsaceae</taxon>
        <taxon>Desulfofustis</taxon>
    </lineage>
</organism>
<dbReference type="Proteomes" id="UP000830055">
    <property type="component" value="Chromosome"/>
</dbReference>
<dbReference type="InterPro" id="IPR016185">
    <property type="entry name" value="PreATP-grasp_dom_sf"/>
</dbReference>
<dbReference type="InterPro" id="IPR013815">
    <property type="entry name" value="ATP_grasp_subdomain_1"/>
</dbReference>
<gene>
    <name evidence="3" type="primary">gshB</name>
    <name evidence="3" type="ORF">DPPLL_29120</name>
</gene>
<dbReference type="SUPFAM" id="SSF52440">
    <property type="entry name" value="PreATP-grasp domain"/>
    <property type="match status" value="1"/>
</dbReference>
<dbReference type="PANTHER" id="PTHR21621:SF4">
    <property type="entry name" value="GLUTATHIONE SYNTHETASE"/>
    <property type="match status" value="1"/>
</dbReference>
<proteinExistence type="predicted"/>
<dbReference type="InterPro" id="IPR004218">
    <property type="entry name" value="GSHS_ATP-bd"/>
</dbReference>
<dbReference type="Gene3D" id="3.30.1490.20">
    <property type="entry name" value="ATP-grasp fold, A domain"/>
    <property type="match status" value="1"/>
</dbReference>
<dbReference type="InterPro" id="IPR011761">
    <property type="entry name" value="ATP-grasp"/>
</dbReference>
<keyword evidence="4" id="KW-1185">Reference proteome</keyword>
<dbReference type="PROSITE" id="PS50975">
    <property type="entry name" value="ATP_GRASP"/>
    <property type="match status" value="1"/>
</dbReference>
<dbReference type="InterPro" id="IPR004215">
    <property type="entry name" value="GSHS_N"/>
</dbReference>
<keyword evidence="1" id="KW-0067">ATP-binding</keyword>
<dbReference type="Pfam" id="PF02955">
    <property type="entry name" value="GSH-S_ATP"/>
    <property type="match status" value="1"/>
</dbReference>
<dbReference type="PANTHER" id="PTHR21621">
    <property type="entry name" value="RIBOSOMAL PROTEIN S6 MODIFICATION PROTEIN"/>
    <property type="match status" value="1"/>
</dbReference>
<reference evidence="3 4" key="1">
    <citation type="submission" date="2022-01" db="EMBL/GenBank/DDBJ databases">
        <title>Desulfofustis limnae sp. nov., a novel mesophilic sulfate-reducing bacterium isolated from marsh soil.</title>
        <authorList>
            <person name="Watanabe M."/>
            <person name="Takahashi A."/>
            <person name="Kojima H."/>
            <person name="Fukui M."/>
        </authorList>
    </citation>
    <scope>NUCLEOTIDE SEQUENCE [LARGE SCALE GENOMIC DNA]</scope>
    <source>
        <strain evidence="3 4">PPLL</strain>
    </source>
</reference>
<dbReference type="Pfam" id="PF02951">
    <property type="entry name" value="GSH-S_N"/>
    <property type="match status" value="1"/>
</dbReference>
<dbReference type="Gene3D" id="3.30.470.20">
    <property type="entry name" value="ATP-grasp fold, B domain"/>
    <property type="match status" value="1"/>
</dbReference>
<evidence type="ECO:0000256" key="1">
    <source>
        <dbReference type="PROSITE-ProRule" id="PRU00409"/>
    </source>
</evidence>
<dbReference type="Gene3D" id="3.40.50.20">
    <property type="match status" value="1"/>
</dbReference>
<accession>A0ABN6MAQ7</accession>
<dbReference type="EMBL" id="AP025516">
    <property type="protein sequence ID" value="BDD88547.1"/>
    <property type="molecule type" value="Genomic_DNA"/>
</dbReference>
<keyword evidence="1" id="KW-0547">Nucleotide-binding</keyword>
<evidence type="ECO:0000313" key="4">
    <source>
        <dbReference type="Proteomes" id="UP000830055"/>
    </source>
</evidence>
<evidence type="ECO:0000259" key="2">
    <source>
        <dbReference type="PROSITE" id="PS50975"/>
    </source>
</evidence>
<feature type="domain" description="ATP-grasp" evidence="2">
    <location>
        <begin position="111"/>
        <end position="295"/>
    </location>
</feature>